<dbReference type="Pfam" id="PF01514">
    <property type="entry name" value="YscJ_FliF"/>
    <property type="match status" value="1"/>
</dbReference>
<evidence type="ECO:0000313" key="14">
    <source>
        <dbReference type="Proteomes" id="UP000002318"/>
    </source>
</evidence>
<evidence type="ECO:0000259" key="11">
    <source>
        <dbReference type="Pfam" id="PF01514"/>
    </source>
</evidence>
<feature type="transmembrane region" description="Helical" evidence="10">
    <location>
        <begin position="21"/>
        <end position="44"/>
    </location>
</feature>
<keyword evidence="6 10" id="KW-1133">Transmembrane helix</keyword>
<keyword evidence="14" id="KW-1185">Reference proteome</keyword>
<proteinExistence type="inferred from homology"/>
<evidence type="ECO:0000256" key="9">
    <source>
        <dbReference type="PIRNR" id="PIRNR004862"/>
    </source>
</evidence>
<dbReference type="PRINTS" id="PR01009">
    <property type="entry name" value="FLGMRINGFLIF"/>
</dbReference>
<evidence type="ECO:0000256" key="8">
    <source>
        <dbReference type="ARBA" id="ARBA00023143"/>
    </source>
</evidence>
<comment type="function">
    <text evidence="9">The M ring may be actively involved in energy transduction.</text>
</comment>
<dbReference type="GO" id="GO:0009431">
    <property type="term" value="C:bacterial-type flagellum basal body, MS ring"/>
    <property type="evidence" value="ECO:0007669"/>
    <property type="project" value="InterPro"/>
</dbReference>
<dbReference type="InterPro" id="IPR043427">
    <property type="entry name" value="YscJ/FliF"/>
</dbReference>
<dbReference type="AlphaFoldDB" id="E1R5S4"/>
<dbReference type="InterPro" id="IPR000067">
    <property type="entry name" value="FlgMring_FliF"/>
</dbReference>
<evidence type="ECO:0000256" key="2">
    <source>
        <dbReference type="ARBA" id="ARBA00004651"/>
    </source>
</evidence>
<dbReference type="InterPro" id="IPR013556">
    <property type="entry name" value="Flag_M-ring_C"/>
</dbReference>
<dbReference type="eggNOG" id="COG1766">
    <property type="taxonomic scope" value="Bacteria"/>
</dbReference>
<protein>
    <recommendedName>
        <fullName evidence="9">Flagellar M-ring protein</fullName>
    </recommendedName>
</protein>
<feature type="transmembrane region" description="Helical" evidence="10">
    <location>
        <begin position="473"/>
        <end position="495"/>
    </location>
</feature>
<dbReference type="EMBL" id="CP002116">
    <property type="protein sequence ID" value="ADK80689.1"/>
    <property type="molecule type" value="Genomic_DNA"/>
</dbReference>
<keyword evidence="4" id="KW-1003">Cell membrane</keyword>
<dbReference type="PIRSF" id="PIRSF004862">
    <property type="entry name" value="FliF"/>
    <property type="match status" value="1"/>
</dbReference>
<dbReference type="InterPro" id="IPR006182">
    <property type="entry name" value="FliF_N_dom"/>
</dbReference>
<dbReference type="RefSeq" id="WP_013254153.1">
    <property type="nucleotide sequence ID" value="NC_014364.1"/>
</dbReference>
<evidence type="ECO:0000256" key="3">
    <source>
        <dbReference type="ARBA" id="ARBA00007971"/>
    </source>
</evidence>
<accession>E1R5S4</accession>
<keyword evidence="7 10" id="KW-0472">Membrane</keyword>
<dbReference type="STRING" id="573413.Spirs_1562"/>
<evidence type="ECO:0000256" key="10">
    <source>
        <dbReference type="SAM" id="Phobius"/>
    </source>
</evidence>
<dbReference type="PANTHER" id="PTHR30046">
    <property type="entry name" value="FLAGELLAR M-RING PROTEIN"/>
    <property type="match status" value="1"/>
</dbReference>
<keyword evidence="5 10" id="KW-0812">Transmembrane</keyword>
<feature type="domain" description="Flagellar M-ring C-terminal" evidence="12">
    <location>
        <begin position="261"/>
        <end position="451"/>
    </location>
</feature>
<evidence type="ECO:0000256" key="4">
    <source>
        <dbReference type="ARBA" id="ARBA00022475"/>
    </source>
</evidence>
<evidence type="ECO:0000256" key="7">
    <source>
        <dbReference type="ARBA" id="ARBA00023136"/>
    </source>
</evidence>
<dbReference type="GO" id="GO:0005886">
    <property type="term" value="C:plasma membrane"/>
    <property type="evidence" value="ECO:0007669"/>
    <property type="project" value="UniProtKB-SubCell"/>
</dbReference>
<dbReference type="OrthoDB" id="304821at2"/>
<dbReference type="Proteomes" id="UP000002318">
    <property type="component" value="Chromosome"/>
</dbReference>
<keyword evidence="8 9" id="KW-0975">Bacterial flagellum</keyword>
<dbReference type="HOGENOM" id="CLU_028108_2_0_12"/>
<evidence type="ECO:0000256" key="1">
    <source>
        <dbReference type="ARBA" id="ARBA00004117"/>
    </source>
</evidence>
<evidence type="ECO:0000313" key="13">
    <source>
        <dbReference type="EMBL" id="ADK80689.1"/>
    </source>
</evidence>
<reference evidence="13 14" key="1">
    <citation type="journal article" date="2010" name="Stand. Genomic Sci.">
        <title>Complete genome sequence of Spirochaeta smaragdinae type strain (SEBR 4228).</title>
        <authorList>
            <person name="Mavromatis K."/>
            <person name="Yasawong M."/>
            <person name="Chertkov O."/>
            <person name="Lapidus A."/>
            <person name="Lucas S."/>
            <person name="Nolan M."/>
            <person name="Del Rio T.G."/>
            <person name="Tice H."/>
            <person name="Cheng J.F."/>
            <person name="Pitluck S."/>
            <person name="Liolios K."/>
            <person name="Ivanova N."/>
            <person name="Tapia R."/>
            <person name="Han C."/>
            <person name="Bruce D."/>
            <person name="Goodwin L."/>
            <person name="Pati A."/>
            <person name="Chen A."/>
            <person name="Palaniappan K."/>
            <person name="Land M."/>
            <person name="Hauser L."/>
            <person name="Chang Y.J."/>
            <person name="Jeffries C.D."/>
            <person name="Detter J.C."/>
            <person name="Rohde M."/>
            <person name="Brambilla E."/>
            <person name="Spring S."/>
            <person name="Goker M."/>
            <person name="Sikorski J."/>
            <person name="Woyke T."/>
            <person name="Bristow J."/>
            <person name="Eisen J.A."/>
            <person name="Markowitz V."/>
            <person name="Hugenholtz P."/>
            <person name="Klenk H.P."/>
            <person name="Kyrpides N.C."/>
        </authorList>
    </citation>
    <scope>NUCLEOTIDE SEQUENCE [LARGE SCALE GENOMIC DNA]</scope>
    <source>
        <strain evidence="14">DSM 11293 / JCM 15392 / SEBR 4228</strain>
    </source>
</reference>
<dbReference type="InterPro" id="IPR045851">
    <property type="entry name" value="AMP-bd_C_sf"/>
</dbReference>
<evidence type="ECO:0000256" key="5">
    <source>
        <dbReference type="ARBA" id="ARBA00022692"/>
    </source>
</evidence>
<keyword evidence="13" id="KW-0282">Flagellum</keyword>
<dbReference type="Pfam" id="PF08345">
    <property type="entry name" value="YscJ_FliF_C"/>
    <property type="match status" value="1"/>
</dbReference>
<gene>
    <name evidence="13" type="ordered locus">Spirs_1562</name>
</gene>
<evidence type="ECO:0000259" key="12">
    <source>
        <dbReference type="Pfam" id="PF08345"/>
    </source>
</evidence>
<feature type="domain" description="Flagellar M-ring N-terminal" evidence="11">
    <location>
        <begin position="47"/>
        <end position="224"/>
    </location>
</feature>
<dbReference type="NCBIfam" id="TIGR00206">
    <property type="entry name" value="fliF"/>
    <property type="match status" value="1"/>
</dbReference>
<keyword evidence="13" id="KW-0966">Cell projection</keyword>
<name>E1R5S4_SEDSS</name>
<dbReference type="PANTHER" id="PTHR30046:SF0">
    <property type="entry name" value="FLAGELLAR M-RING PROTEIN"/>
    <property type="match status" value="1"/>
</dbReference>
<comment type="similarity">
    <text evidence="3 9">Belongs to the FliF family.</text>
</comment>
<evidence type="ECO:0000256" key="6">
    <source>
        <dbReference type="ARBA" id="ARBA00022989"/>
    </source>
</evidence>
<organism evidence="13 14">
    <name type="scientific">Sediminispirochaeta smaragdinae (strain DSM 11293 / JCM 15392 / SEBR 4228)</name>
    <name type="common">Spirochaeta smaragdinae</name>
    <dbReference type="NCBI Taxonomy" id="573413"/>
    <lineage>
        <taxon>Bacteria</taxon>
        <taxon>Pseudomonadati</taxon>
        <taxon>Spirochaetota</taxon>
        <taxon>Spirochaetia</taxon>
        <taxon>Spirochaetales</taxon>
        <taxon>Spirochaetaceae</taxon>
        <taxon>Sediminispirochaeta</taxon>
    </lineage>
</organism>
<dbReference type="GO" id="GO:0071973">
    <property type="term" value="P:bacterial-type flagellum-dependent cell motility"/>
    <property type="evidence" value="ECO:0007669"/>
    <property type="project" value="InterPro"/>
</dbReference>
<keyword evidence="13" id="KW-0969">Cilium</keyword>
<dbReference type="GO" id="GO:0003774">
    <property type="term" value="F:cytoskeletal motor activity"/>
    <property type="evidence" value="ECO:0007669"/>
    <property type="project" value="InterPro"/>
</dbReference>
<dbReference type="KEGG" id="ssm:Spirs_1562"/>
<sequence length="569" mass="65282">MNEWLKKSIDQLKALWGKWSMVQKLILAAVVVVAVVGIVLMLHVSATPSMVPLITAPITDQDKLDKISVRLDEEGVEHTITAEGLILVPDKRTAQRMVSILAREDLIPADTSPWDIFKMDRWTLTDFERNVNLRRAITENLEQHIEALEDVDNAQVTLVLPEDKLFQEDQNPVTASVIITPRPGSDITQSRSKIEGIVKLVRLAVEGLKDENIVISDQRGVVLNDFADMADFDRLELSKRQLDQKQRLEATYKNQIFTEMSQIFGSDRVSILKVDIDLDFRKETVSTEEHFPVTTVEDNPNTPYNEREYVLSIPRSSEIVKEEFKGTGFNPEGPPGQEGQTPPAYKDMNNLVGNYNKNSEIINQEVNTRNIVEEKSPWTIRRITVGVAVDGVWRWSYNENGTVKLDTDGSIEREYTPVSDEDLNKAQTLIEHAVGFNRERGDSVTVQHIQFDRSNQFAQEDEHFRAQKRLQQAILYSIIGLAVIIVAFIVFRLISRELERRRRLREEELARQHQMMREAALRNAEEEEMEVAMSVEERARMEMQENAINMAREHPEDVAQLIRTWLAEE</sequence>
<dbReference type="Gene3D" id="3.30.300.30">
    <property type="match status" value="1"/>
</dbReference>
<comment type="subcellular location">
    <subcellularLocation>
        <location evidence="1 9">Bacterial flagellum basal body</location>
    </subcellularLocation>
    <subcellularLocation>
        <location evidence="2">Cell membrane</location>
        <topology evidence="2">Multi-pass membrane protein</topology>
    </subcellularLocation>
</comment>